<comment type="caution">
    <text evidence="11">The sequence shown here is derived from an EMBL/GenBank/DDBJ whole genome shotgun (WGS) entry which is preliminary data.</text>
</comment>
<keyword evidence="2 9" id="KW-0813">Transport</keyword>
<feature type="region of interest" description="Disordered" evidence="10">
    <location>
        <begin position="41"/>
        <end position="109"/>
    </location>
</feature>
<dbReference type="Gene3D" id="1.20.5.3310">
    <property type="match status" value="1"/>
</dbReference>
<accession>A0A0W0GGF6</accession>
<dbReference type="Proteomes" id="UP000053947">
    <property type="component" value="Unassembled WGS sequence"/>
</dbReference>
<feature type="compositionally biased region" description="Basic and acidic residues" evidence="10">
    <location>
        <begin position="81"/>
        <end position="97"/>
    </location>
</feature>
<comment type="subcellular location">
    <subcellularLocation>
        <location evidence="1 9">Cell membrane</location>
        <topology evidence="1 9">Single-pass membrane protein</topology>
    </subcellularLocation>
</comment>
<dbReference type="RefSeq" id="WP_065128675.1">
    <property type="nucleotide sequence ID" value="NZ_KQ758903.1"/>
</dbReference>
<dbReference type="GO" id="GO:0033281">
    <property type="term" value="C:TAT protein transport complex"/>
    <property type="evidence" value="ECO:0007669"/>
    <property type="project" value="UniProtKB-UniRule"/>
</dbReference>
<feature type="compositionally biased region" description="Polar residues" evidence="10">
    <location>
        <begin position="98"/>
        <end position="109"/>
    </location>
</feature>
<dbReference type="STRING" id="1217799.DEALK_04830"/>
<evidence type="ECO:0000256" key="7">
    <source>
        <dbReference type="ARBA" id="ARBA00023010"/>
    </source>
</evidence>
<evidence type="ECO:0000256" key="10">
    <source>
        <dbReference type="SAM" id="MobiDB-lite"/>
    </source>
</evidence>
<evidence type="ECO:0000313" key="11">
    <source>
        <dbReference type="EMBL" id="KTB47638.1"/>
    </source>
</evidence>
<keyword evidence="4 9" id="KW-0812">Transmembrane</keyword>
<evidence type="ECO:0000256" key="3">
    <source>
        <dbReference type="ARBA" id="ARBA00022475"/>
    </source>
</evidence>
<keyword evidence="8 9" id="KW-0472">Membrane</keyword>
<dbReference type="InterPro" id="IPR003369">
    <property type="entry name" value="TatA/B/E"/>
</dbReference>
<protein>
    <recommendedName>
        <fullName evidence="9">Sec-independent protein translocase protein TatA</fullName>
    </recommendedName>
</protein>
<evidence type="ECO:0000256" key="4">
    <source>
        <dbReference type="ARBA" id="ARBA00022692"/>
    </source>
</evidence>
<dbReference type="PANTHER" id="PTHR42982:SF1">
    <property type="entry name" value="SEC-INDEPENDENT PROTEIN TRANSLOCASE PROTEIN TATA"/>
    <property type="match status" value="1"/>
</dbReference>
<evidence type="ECO:0000256" key="9">
    <source>
        <dbReference type="HAMAP-Rule" id="MF_00236"/>
    </source>
</evidence>
<evidence type="ECO:0000313" key="12">
    <source>
        <dbReference type="Proteomes" id="UP000053947"/>
    </source>
</evidence>
<keyword evidence="6 9" id="KW-1133">Transmembrane helix</keyword>
<proteinExistence type="inferred from homology"/>
<dbReference type="HAMAP" id="MF_00236">
    <property type="entry name" value="TatA_E"/>
    <property type="match status" value="1"/>
</dbReference>
<dbReference type="InterPro" id="IPR006312">
    <property type="entry name" value="TatA/E"/>
</dbReference>
<evidence type="ECO:0000256" key="2">
    <source>
        <dbReference type="ARBA" id="ARBA00022448"/>
    </source>
</evidence>
<dbReference type="PANTHER" id="PTHR42982">
    <property type="entry name" value="SEC-INDEPENDENT PROTEIN TRANSLOCASE PROTEIN TATA"/>
    <property type="match status" value="1"/>
</dbReference>
<reference evidence="11 12" key="1">
    <citation type="submission" date="2015-06" db="EMBL/GenBank/DDBJ databases">
        <title>Genome sequence of the organohalide-respiring Dehalogenimonas alkenigignens type strain (IP3-3T).</title>
        <authorList>
            <person name="Key T.A."/>
            <person name="Richmond D.P."/>
            <person name="Bowman K.S."/>
            <person name="Cho Y.-J."/>
            <person name="Chun J."/>
            <person name="da Costa M.S."/>
            <person name="Rainey F.A."/>
            <person name="Moe W.M."/>
        </authorList>
    </citation>
    <scope>NUCLEOTIDE SEQUENCE [LARGE SCALE GENOMIC DNA]</scope>
    <source>
        <strain evidence="11 12">IP3-3</strain>
    </source>
</reference>
<gene>
    <name evidence="9" type="primary">tatA</name>
    <name evidence="11" type="ORF">DEALK_04830</name>
</gene>
<name>A0A0W0GGF6_9CHLR</name>
<keyword evidence="3 9" id="KW-1003">Cell membrane</keyword>
<comment type="function">
    <text evidence="9">Part of the twin-arginine translocation (Tat) system that transports large folded proteins containing a characteristic twin-arginine motif in their signal peptide across membranes. TatA could form the protein-conducting channel of the Tat system.</text>
</comment>
<organism evidence="11 12">
    <name type="scientific">Dehalogenimonas alkenigignens</name>
    <dbReference type="NCBI Taxonomy" id="1217799"/>
    <lineage>
        <taxon>Bacteria</taxon>
        <taxon>Bacillati</taxon>
        <taxon>Chloroflexota</taxon>
        <taxon>Dehalococcoidia</taxon>
        <taxon>Dehalococcoidales</taxon>
        <taxon>Dehalococcoidaceae</taxon>
        <taxon>Dehalogenimonas</taxon>
    </lineage>
</organism>
<dbReference type="OrthoDB" id="9800908at2"/>
<dbReference type="GO" id="GO:0043953">
    <property type="term" value="P:protein transport by the Tat complex"/>
    <property type="evidence" value="ECO:0007669"/>
    <property type="project" value="UniProtKB-UniRule"/>
</dbReference>
<dbReference type="GO" id="GO:0008320">
    <property type="term" value="F:protein transmembrane transporter activity"/>
    <property type="evidence" value="ECO:0007669"/>
    <property type="project" value="UniProtKB-UniRule"/>
</dbReference>
<dbReference type="Pfam" id="PF02416">
    <property type="entry name" value="TatA_B_E"/>
    <property type="match status" value="1"/>
</dbReference>
<keyword evidence="12" id="KW-1185">Reference proteome</keyword>
<feature type="compositionally biased region" description="Basic and acidic residues" evidence="10">
    <location>
        <begin position="50"/>
        <end position="64"/>
    </location>
</feature>
<evidence type="ECO:0000256" key="1">
    <source>
        <dbReference type="ARBA" id="ARBA00004162"/>
    </source>
</evidence>
<comment type="similarity">
    <text evidence="9">Belongs to the TatA/E family.</text>
</comment>
<feature type="transmembrane region" description="Helical" evidence="9">
    <location>
        <begin position="6"/>
        <end position="24"/>
    </location>
</feature>
<evidence type="ECO:0000256" key="8">
    <source>
        <dbReference type="ARBA" id="ARBA00023136"/>
    </source>
</evidence>
<evidence type="ECO:0000256" key="5">
    <source>
        <dbReference type="ARBA" id="ARBA00022927"/>
    </source>
</evidence>
<sequence length="109" mass="11757">MPFRLGPLELVIILVIVLLIFGVGKLPQIGKSLGEGLKSFKQGVSEDSEEAAKEKEENKTEPKAEQSAAEAPKSETGAMDEPAKVSEEDLEAFKKWQAEQSGKTASKAK</sequence>
<keyword evidence="7 9" id="KW-0811">Translocation</keyword>
<evidence type="ECO:0000256" key="6">
    <source>
        <dbReference type="ARBA" id="ARBA00022989"/>
    </source>
</evidence>
<keyword evidence="5 9" id="KW-0653">Protein transport</keyword>
<comment type="subunit">
    <text evidence="9">Forms a complex with TatC.</text>
</comment>
<dbReference type="AlphaFoldDB" id="A0A0W0GGF6"/>
<dbReference type="EMBL" id="LFDV01000002">
    <property type="protein sequence ID" value="KTB47638.1"/>
    <property type="molecule type" value="Genomic_DNA"/>
</dbReference>
<dbReference type="NCBIfam" id="TIGR01411">
    <property type="entry name" value="tatAE"/>
    <property type="match status" value="1"/>
</dbReference>